<dbReference type="AlphaFoldDB" id="A0A562R433"/>
<organism evidence="1 2">
    <name type="scientific">Bradyrhizobium huanghuaihaiense</name>
    <dbReference type="NCBI Taxonomy" id="990078"/>
    <lineage>
        <taxon>Bacteria</taxon>
        <taxon>Pseudomonadati</taxon>
        <taxon>Pseudomonadota</taxon>
        <taxon>Alphaproteobacteria</taxon>
        <taxon>Hyphomicrobiales</taxon>
        <taxon>Nitrobacteraceae</taxon>
        <taxon>Bradyrhizobium</taxon>
    </lineage>
</organism>
<dbReference type="EMBL" id="VLLA01000020">
    <property type="protein sequence ID" value="TWI63334.1"/>
    <property type="molecule type" value="Genomic_DNA"/>
</dbReference>
<name>A0A562R433_9BRAD</name>
<comment type="caution">
    <text evidence="1">The sequence shown here is derived from an EMBL/GenBank/DDBJ whole genome shotgun (WGS) entry which is preliminary data.</text>
</comment>
<evidence type="ECO:0008006" key="3">
    <source>
        <dbReference type="Google" id="ProtNLM"/>
    </source>
</evidence>
<dbReference type="Proteomes" id="UP000316291">
    <property type="component" value="Unassembled WGS sequence"/>
</dbReference>
<dbReference type="RefSeq" id="WP_018645179.1">
    <property type="nucleotide sequence ID" value="NZ_CP104172.1"/>
</dbReference>
<gene>
    <name evidence="1" type="ORF">IQ16_06393</name>
</gene>
<sequence length="81" mass="8740">MKIDQWTKFLMSVAGDASAEAIIRSGDTRQIIGLAKMKGFEFTEMDIDDVRGGDVSGGLTDETLEEITGAMLVNGGKLMVR</sequence>
<evidence type="ECO:0000313" key="1">
    <source>
        <dbReference type="EMBL" id="TWI63334.1"/>
    </source>
</evidence>
<dbReference type="OrthoDB" id="8250963at2"/>
<reference evidence="1 2" key="1">
    <citation type="journal article" date="2015" name="Stand. Genomic Sci.">
        <title>Genomic Encyclopedia of Bacterial and Archaeal Type Strains, Phase III: the genomes of soil and plant-associated and newly described type strains.</title>
        <authorList>
            <person name="Whitman W.B."/>
            <person name="Woyke T."/>
            <person name="Klenk H.P."/>
            <person name="Zhou Y."/>
            <person name="Lilburn T.G."/>
            <person name="Beck B.J."/>
            <person name="De Vos P."/>
            <person name="Vandamme P."/>
            <person name="Eisen J.A."/>
            <person name="Garrity G."/>
            <person name="Hugenholtz P."/>
            <person name="Kyrpides N.C."/>
        </authorList>
    </citation>
    <scope>NUCLEOTIDE SEQUENCE [LARGE SCALE GENOMIC DNA]</scope>
    <source>
        <strain evidence="1 2">CGMCC 1.10948</strain>
    </source>
</reference>
<accession>A0A562R433</accession>
<keyword evidence="2" id="KW-1185">Reference proteome</keyword>
<proteinExistence type="predicted"/>
<evidence type="ECO:0000313" key="2">
    <source>
        <dbReference type="Proteomes" id="UP000316291"/>
    </source>
</evidence>
<protein>
    <recommendedName>
        <fullName evidence="3">Nif11 domain-containing protein</fullName>
    </recommendedName>
</protein>